<dbReference type="EMBL" id="JBBNAG010000005">
    <property type="protein sequence ID" value="KAK9132927.1"/>
    <property type="molecule type" value="Genomic_DNA"/>
</dbReference>
<accession>A0AAP0JFL3</accession>
<evidence type="ECO:0000313" key="2">
    <source>
        <dbReference type="Proteomes" id="UP001419268"/>
    </source>
</evidence>
<dbReference type="Proteomes" id="UP001419268">
    <property type="component" value="Unassembled WGS sequence"/>
</dbReference>
<name>A0AAP0JFL3_9MAGN</name>
<keyword evidence="2" id="KW-1185">Reference proteome</keyword>
<comment type="caution">
    <text evidence="1">The sequence shown here is derived from an EMBL/GenBank/DDBJ whole genome shotgun (WGS) entry which is preliminary data.</text>
</comment>
<protein>
    <submittedName>
        <fullName evidence="1">Uncharacterized protein</fullName>
    </submittedName>
</protein>
<organism evidence="1 2">
    <name type="scientific">Stephania cephalantha</name>
    <dbReference type="NCBI Taxonomy" id="152367"/>
    <lineage>
        <taxon>Eukaryota</taxon>
        <taxon>Viridiplantae</taxon>
        <taxon>Streptophyta</taxon>
        <taxon>Embryophyta</taxon>
        <taxon>Tracheophyta</taxon>
        <taxon>Spermatophyta</taxon>
        <taxon>Magnoliopsida</taxon>
        <taxon>Ranunculales</taxon>
        <taxon>Menispermaceae</taxon>
        <taxon>Menispermoideae</taxon>
        <taxon>Cissampelideae</taxon>
        <taxon>Stephania</taxon>
    </lineage>
</organism>
<sequence>MKGVIGVQTEIAPVDIQDCFKLVYELGMLHQWHILSLSTPILWQVHRQSKLADIGIAMGIAGTEVNPFHC</sequence>
<gene>
    <name evidence="1" type="ORF">Scep_012455</name>
</gene>
<reference evidence="1 2" key="1">
    <citation type="submission" date="2024-01" db="EMBL/GenBank/DDBJ databases">
        <title>Genome assemblies of Stephania.</title>
        <authorList>
            <person name="Yang L."/>
        </authorList>
    </citation>
    <scope>NUCLEOTIDE SEQUENCE [LARGE SCALE GENOMIC DNA]</scope>
    <source>
        <strain evidence="1">JXDWG</strain>
        <tissue evidence="1">Leaf</tissue>
    </source>
</reference>
<proteinExistence type="predicted"/>
<evidence type="ECO:0000313" key="1">
    <source>
        <dbReference type="EMBL" id="KAK9132927.1"/>
    </source>
</evidence>
<dbReference type="AlphaFoldDB" id="A0AAP0JFL3"/>